<dbReference type="RefSeq" id="WP_068663076.1">
    <property type="nucleotide sequence ID" value="NZ_LYPB01000050.1"/>
</dbReference>
<dbReference type="Gene3D" id="3.50.50.60">
    <property type="entry name" value="FAD/NAD(P)-binding domain"/>
    <property type="match status" value="1"/>
</dbReference>
<proteinExistence type="predicted"/>
<dbReference type="OrthoDB" id="9777740at2"/>
<evidence type="ECO:0000256" key="2">
    <source>
        <dbReference type="ARBA" id="ARBA00022723"/>
    </source>
</evidence>
<accession>A0A198AGT6</accession>
<dbReference type="GO" id="GO:0046872">
    <property type="term" value="F:metal ion binding"/>
    <property type="evidence" value="ECO:0007669"/>
    <property type="project" value="UniProtKB-KW"/>
</dbReference>
<dbReference type="Proteomes" id="UP000078454">
    <property type="component" value="Unassembled WGS sequence"/>
</dbReference>
<sequence>MTTYTFQRSIPVLDECYDLIVAGGGPAGAAAAICAARLGAKVLLVEGTGCLGGMGTSGLVTAFDPMANGERRLVGGLMNEIVETLYARQLLRPDIDPDAWRKSYHKWTAFQVEGYKLVLDELCVDAGVELCFFTKVVDADADVMKGIVNGVVLHNIEGFTYVKAKTFVDATGDAILSNLCGVECREAGRDTPGIMPATLASLFTGINWDQTRGRSYEIQQEMLEKALADGHFSQPDRHLPGMAKVNHTVGYLNGGHLFNLNALRCKDLTEGIIFGRKLAREYMDFYRKYVPGFENIEHVTTASLLGIRESRRIVGEYELNVHDYFARRQFPDQIGMFNKSIDIHPYNNSEEEYNRYYEEFEKMGRLGVGECFGIPYGILVPKGWRNLWVAGRCVSSDVQVHGSIRVQPAASMMGQAAGTAAVQAIKTGQAACQLNTETLIRTLRDNDAYLPQEELSYDMTRV</sequence>
<dbReference type="EMBL" id="LYPB01000050">
    <property type="protein sequence ID" value="OAS20447.1"/>
    <property type="molecule type" value="Genomic_DNA"/>
</dbReference>
<dbReference type="Pfam" id="PF12831">
    <property type="entry name" value="FAD_oxidored"/>
    <property type="match status" value="1"/>
</dbReference>
<keyword evidence="5" id="KW-0411">Iron-sulfur</keyword>
<dbReference type="GO" id="GO:0051539">
    <property type="term" value="F:4 iron, 4 sulfur cluster binding"/>
    <property type="evidence" value="ECO:0007669"/>
    <property type="project" value="UniProtKB-KW"/>
</dbReference>
<dbReference type="PANTHER" id="PTHR43498:SF1">
    <property type="entry name" value="COB--COM HETERODISULFIDE REDUCTASE IRON-SULFUR SUBUNIT A"/>
    <property type="match status" value="1"/>
</dbReference>
<evidence type="ECO:0000313" key="6">
    <source>
        <dbReference type="EMBL" id="OAS20447.1"/>
    </source>
</evidence>
<gene>
    <name evidence="6" type="ORF">A8708_17870</name>
</gene>
<comment type="caution">
    <text evidence="6">The sequence shown here is derived from an EMBL/GenBank/DDBJ whole genome shotgun (WGS) entry which is preliminary data.</text>
</comment>
<dbReference type="InterPro" id="IPR039650">
    <property type="entry name" value="HdrA-like"/>
</dbReference>
<dbReference type="PANTHER" id="PTHR43498">
    <property type="entry name" value="FERREDOXIN:COB-COM HETERODISULFIDE REDUCTASE SUBUNIT A"/>
    <property type="match status" value="1"/>
</dbReference>
<evidence type="ECO:0000256" key="1">
    <source>
        <dbReference type="ARBA" id="ARBA00022485"/>
    </source>
</evidence>
<dbReference type="InterPro" id="IPR036188">
    <property type="entry name" value="FAD/NAD-bd_sf"/>
</dbReference>
<protein>
    <submittedName>
        <fullName evidence="6">Fumarate reductase</fullName>
    </submittedName>
</protein>
<keyword evidence="7" id="KW-1185">Reference proteome</keyword>
<keyword evidence="2" id="KW-0479">Metal-binding</keyword>
<reference evidence="6 7" key="1">
    <citation type="submission" date="2016-05" db="EMBL/GenBank/DDBJ databases">
        <title>Paenibacillus sp. 1ZS3-15 nov., isolated from the rhizosphere soil.</title>
        <authorList>
            <person name="Zhang X.X."/>
            <person name="Zhang J."/>
        </authorList>
    </citation>
    <scope>NUCLEOTIDE SEQUENCE [LARGE SCALE GENOMIC DNA]</scope>
    <source>
        <strain evidence="6 7">1ZS3-15</strain>
    </source>
</reference>
<organism evidence="6 7">
    <name type="scientific">Paenibacillus oryzisoli</name>
    <dbReference type="NCBI Taxonomy" id="1850517"/>
    <lineage>
        <taxon>Bacteria</taxon>
        <taxon>Bacillati</taxon>
        <taxon>Bacillota</taxon>
        <taxon>Bacilli</taxon>
        <taxon>Bacillales</taxon>
        <taxon>Paenibacillaceae</taxon>
        <taxon>Paenibacillus</taxon>
    </lineage>
</organism>
<name>A0A198AGT6_9BACL</name>
<evidence type="ECO:0000256" key="3">
    <source>
        <dbReference type="ARBA" id="ARBA00023002"/>
    </source>
</evidence>
<keyword evidence="4" id="KW-0408">Iron</keyword>
<keyword evidence="1" id="KW-0004">4Fe-4S</keyword>
<evidence type="ECO:0000313" key="7">
    <source>
        <dbReference type="Proteomes" id="UP000078454"/>
    </source>
</evidence>
<evidence type="ECO:0000256" key="4">
    <source>
        <dbReference type="ARBA" id="ARBA00023004"/>
    </source>
</evidence>
<dbReference type="SUPFAM" id="SSF51905">
    <property type="entry name" value="FAD/NAD(P)-binding domain"/>
    <property type="match status" value="1"/>
</dbReference>
<dbReference type="AlphaFoldDB" id="A0A198AGT6"/>
<keyword evidence="3" id="KW-0560">Oxidoreductase</keyword>
<evidence type="ECO:0000256" key="5">
    <source>
        <dbReference type="ARBA" id="ARBA00023014"/>
    </source>
</evidence>
<dbReference type="GO" id="GO:0016491">
    <property type="term" value="F:oxidoreductase activity"/>
    <property type="evidence" value="ECO:0007669"/>
    <property type="project" value="UniProtKB-KW"/>
</dbReference>
<dbReference type="STRING" id="1850517.A8708_17870"/>